<dbReference type="PROSITE" id="PS51375">
    <property type="entry name" value="PPR"/>
    <property type="match status" value="1"/>
</dbReference>
<proteinExistence type="predicted"/>
<gene>
    <name evidence="2" type="ORF">SMRZ_LOCUS23694</name>
</gene>
<name>A0A183N5W9_9TREM</name>
<accession>A0A183N5W9</accession>
<dbReference type="PANTHER" id="PTHR47941">
    <property type="entry name" value="PENTATRICOPEPTIDE REPEAT-CONTAINING PROTEIN 3, MITOCHONDRIAL"/>
    <property type="match status" value="1"/>
</dbReference>
<dbReference type="InterPro" id="IPR002885">
    <property type="entry name" value="PPR_rpt"/>
</dbReference>
<evidence type="ECO:0000256" key="1">
    <source>
        <dbReference type="ARBA" id="ARBA00022737"/>
    </source>
</evidence>
<keyword evidence="1" id="KW-0677">Repeat</keyword>
<evidence type="ECO:0000313" key="2">
    <source>
        <dbReference type="EMBL" id="VDP48304.1"/>
    </source>
</evidence>
<dbReference type="Gene3D" id="1.25.40.10">
    <property type="entry name" value="Tetratricopeptide repeat domain"/>
    <property type="match status" value="1"/>
</dbReference>
<reference evidence="2 3" key="1">
    <citation type="submission" date="2018-11" db="EMBL/GenBank/DDBJ databases">
        <authorList>
            <consortium name="Pathogen Informatics"/>
        </authorList>
    </citation>
    <scope>NUCLEOTIDE SEQUENCE [LARGE SCALE GENOMIC DNA]</scope>
    <source>
        <strain evidence="2 3">Zambia</strain>
    </source>
</reference>
<dbReference type="AlphaFoldDB" id="A0A183N5W9"/>
<dbReference type="InterPro" id="IPR011990">
    <property type="entry name" value="TPR-like_helical_dom_sf"/>
</dbReference>
<dbReference type="STRING" id="48269.A0A183N5W9"/>
<dbReference type="EMBL" id="UZAI01019877">
    <property type="protein sequence ID" value="VDP48304.1"/>
    <property type="molecule type" value="Genomic_DNA"/>
</dbReference>
<sequence length="345" mass="39536">MWKLFKELTGDRQSRSDNQLNVCDLNKSFVRQSSDVMLPLSTGLNNSCVPIFAETDVRRCHRSLNSSRCLGPDGIPNILFKKCADVLCYQFTAIFNRSSSSNLIPKMWRKMKIIPVPKKASGDKNLYHSRIQPITACSLLLWRRSQSHYKVNLSTRDLVEVVNQKAKIHKYIKPQEPEKSLYVNSLERCDSEEDLNVISENDQLDFGALSADNVCQQPYNESVISGEREAIESVIDELLSTDEVEEDPVDCLRLSNVYRRHPHEHYCELIKRYCKAGDTNSALSVFFSEMLEKDRVLPSRFHAHMVLDGLARVGDSENAFRVYKKMTELGIDATQATYSRLFRLV</sequence>
<dbReference type="Proteomes" id="UP000277204">
    <property type="component" value="Unassembled WGS sequence"/>
</dbReference>
<dbReference type="Pfam" id="PF01535">
    <property type="entry name" value="PPR"/>
    <property type="match status" value="2"/>
</dbReference>
<evidence type="ECO:0000313" key="3">
    <source>
        <dbReference type="Proteomes" id="UP000277204"/>
    </source>
</evidence>
<dbReference type="NCBIfam" id="TIGR00756">
    <property type="entry name" value="PPR"/>
    <property type="match status" value="2"/>
</dbReference>
<protein>
    <submittedName>
        <fullName evidence="2">Uncharacterized protein</fullName>
    </submittedName>
</protein>
<keyword evidence="3" id="KW-1185">Reference proteome</keyword>
<organism evidence="2 3">
    <name type="scientific">Schistosoma margrebowiei</name>
    <dbReference type="NCBI Taxonomy" id="48269"/>
    <lineage>
        <taxon>Eukaryota</taxon>
        <taxon>Metazoa</taxon>
        <taxon>Spiralia</taxon>
        <taxon>Lophotrochozoa</taxon>
        <taxon>Platyhelminthes</taxon>
        <taxon>Trematoda</taxon>
        <taxon>Digenea</taxon>
        <taxon>Strigeidida</taxon>
        <taxon>Schistosomatoidea</taxon>
        <taxon>Schistosomatidae</taxon>
        <taxon>Schistosoma</taxon>
    </lineage>
</organism>